<accession>A0AAF5DHP1</accession>
<feature type="transmembrane region" description="Helical" evidence="5">
    <location>
        <begin position="6"/>
        <end position="25"/>
    </location>
</feature>
<evidence type="ECO:0000259" key="6">
    <source>
        <dbReference type="Pfam" id="PF14048"/>
    </source>
</evidence>
<keyword evidence="1" id="KW-0433">Leucine-rich repeat</keyword>
<protein>
    <submittedName>
        <fullName evidence="8">MBD_C domain-containing protein</fullName>
    </submittedName>
</protein>
<dbReference type="Proteomes" id="UP000035681">
    <property type="component" value="Unplaced"/>
</dbReference>
<keyword evidence="5" id="KW-0472">Membrane</keyword>
<keyword evidence="7" id="KW-1185">Reference proteome</keyword>
<feature type="compositionally biased region" description="Basic and acidic residues" evidence="4">
    <location>
        <begin position="220"/>
        <end position="237"/>
    </location>
</feature>
<feature type="region of interest" description="Disordered" evidence="4">
    <location>
        <begin position="219"/>
        <end position="246"/>
    </location>
</feature>
<evidence type="ECO:0000313" key="7">
    <source>
        <dbReference type="Proteomes" id="UP000035681"/>
    </source>
</evidence>
<proteinExistence type="inferred from homology"/>
<dbReference type="InterPro" id="IPR001611">
    <property type="entry name" value="Leu-rich_rpt"/>
</dbReference>
<dbReference type="InterPro" id="IPR032675">
    <property type="entry name" value="LRR_dom_sf"/>
</dbReference>
<dbReference type="PANTHER" id="PTHR11375:SF0">
    <property type="entry name" value="ACIDIC LEUCINE-RICH NUCLEAR PHOSPHOPROTEIN 32 FAMILY MEMBER A"/>
    <property type="match status" value="1"/>
</dbReference>
<keyword evidence="2" id="KW-0677">Repeat</keyword>
<evidence type="ECO:0000313" key="8">
    <source>
        <dbReference type="WBParaSite" id="TCONS_00011839.p1"/>
    </source>
</evidence>
<keyword evidence="5" id="KW-0812">Transmembrane</keyword>
<dbReference type="Pfam" id="PF14048">
    <property type="entry name" value="MBD_C"/>
    <property type="match status" value="1"/>
</dbReference>
<organism evidence="7 8">
    <name type="scientific">Strongyloides stercoralis</name>
    <name type="common">Threadworm</name>
    <dbReference type="NCBI Taxonomy" id="6248"/>
    <lineage>
        <taxon>Eukaryota</taxon>
        <taxon>Metazoa</taxon>
        <taxon>Ecdysozoa</taxon>
        <taxon>Nematoda</taxon>
        <taxon>Chromadorea</taxon>
        <taxon>Rhabditida</taxon>
        <taxon>Tylenchina</taxon>
        <taxon>Panagrolaimomorpha</taxon>
        <taxon>Strongyloidoidea</taxon>
        <taxon>Strongyloididae</taxon>
        <taxon>Strongyloides</taxon>
    </lineage>
</organism>
<dbReference type="GO" id="GO:0005634">
    <property type="term" value="C:nucleus"/>
    <property type="evidence" value="ECO:0007669"/>
    <property type="project" value="TreeGrafter"/>
</dbReference>
<comment type="similarity">
    <text evidence="3">Belongs to the ANP32 family.</text>
</comment>
<dbReference type="GO" id="GO:0042393">
    <property type="term" value="F:histone binding"/>
    <property type="evidence" value="ECO:0007669"/>
    <property type="project" value="TreeGrafter"/>
</dbReference>
<dbReference type="AlphaFoldDB" id="A0AAF5DHP1"/>
<evidence type="ECO:0000256" key="3">
    <source>
        <dbReference type="ARBA" id="ARBA00025777"/>
    </source>
</evidence>
<dbReference type="Gene3D" id="3.80.10.10">
    <property type="entry name" value="Ribonuclease Inhibitor"/>
    <property type="match status" value="1"/>
</dbReference>
<dbReference type="PROSITE" id="PS51450">
    <property type="entry name" value="LRR"/>
    <property type="match status" value="1"/>
</dbReference>
<evidence type="ECO:0000256" key="1">
    <source>
        <dbReference type="ARBA" id="ARBA00022614"/>
    </source>
</evidence>
<evidence type="ECO:0000256" key="2">
    <source>
        <dbReference type="ARBA" id="ARBA00022737"/>
    </source>
</evidence>
<feature type="domain" description="Methyl-CpG binding protein 2/3 C-terminal" evidence="6">
    <location>
        <begin position="394"/>
        <end position="479"/>
    </location>
</feature>
<evidence type="ECO:0000256" key="4">
    <source>
        <dbReference type="SAM" id="MobiDB-lite"/>
    </source>
</evidence>
<reference evidence="8" key="1">
    <citation type="submission" date="2024-02" db="UniProtKB">
        <authorList>
            <consortium name="WormBaseParasite"/>
        </authorList>
    </citation>
    <scope>IDENTIFICATION</scope>
</reference>
<sequence>KVLSNNGSFLLYISCISIIYVLNYHRKLSNVKKKMSSKKIPTIAEKIKQQIRDIPKESVTELGLDNCDGSTLEGLTDEFKNVEIISLINCQITSLEKFPTLPNLKIIDLSFNNISTGLKYLNKCQELAIINISHNPISDFNELSSLKDLKKLSKLIVTDSEFTKSPDYASKIFELLPHLTFVDHLDKDGNPDPVVLELAGGEEEEGDGITLDEFLELNEGNDHTDGNEECCDNDKSCGSKRKRDNNSEENVKKRRICFVFVIVKCFKYFYRFNRVVIKQKQNMGRHKKTEAGGIRKTNRGKGGAVRRGFDGSNIPSMRKTVSIFQQPVTLVVTTSRDTKKATTEQLKKGMSTNAAKNTKPYQLFYPKVFENLRASVPIDNFMSVATGNVRCFTEKMELPLKIISAVPEILNEEATTASLCAAIHSTLQKPVEGQILPHDKLIKHPEYLLTLDQPLIEKIEITQQDIYDQEEKVLEKRKSVYKPRIRKV</sequence>
<keyword evidence="5" id="KW-1133">Transmembrane helix</keyword>
<name>A0AAF5DHP1_STRER</name>
<dbReference type="InterPro" id="IPR025884">
    <property type="entry name" value="MeCpG-bd_2/3_C_dom"/>
</dbReference>
<dbReference type="PANTHER" id="PTHR11375">
    <property type="entry name" value="ACIDIC LEUCINE-RICH NUCLEAR PHOSPHOPROTEIN 32"/>
    <property type="match status" value="1"/>
</dbReference>
<dbReference type="SUPFAM" id="SSF52058">
    <property type="entry name" value="L domain-like"/>
    <property type="match status" value="1"/>
</dbReference>
<dbReference type="WBParaSite" id="TCONS_00011839.p1">
    <property type="protein sequence ID" value="TCONS_00011839.p1"/>
    <property type="gene ID" value="XLOC_006772"/>
</dbReference>
<evidence type="ECO:0000256" key="5">
    <source>
        <dbReference type="SAM" id="Phobius"/>
    </source>
</evidence>
<dbReference type="InterPro" id="IPR045081">
    <property type="entry name" value="AN32"/>
</dbReference>
<feature type="region of interest" description="Disordered" evidence="4">
    <location>
        <begin position="287"/>
        <end position="311"/>
    </location>
</feature>